<evidence type="ECO:0000256" key="1">
    <source>
        <dbReference type="ARBA" id="ARBA00004141"/>
    </source>
</evidence>
<dbReference type="NCBIfam" id="TIGR00815">
    <property type="entry name" value="sulP"/>
    <property type="match status" value="1"/>
</dbReference>
<dbReference type="SUPFAM" id="SSF52091">
    <property type="entry name" value="SpoIIaa-like"/>
    <property type="match status" value="1"/>
</dbReference>
<sequence>MQHFFPILTWLKSYKKGDFIKDLLAGFTVGIILIPQGMAYAMIAGLPPVYGLYAALFPTLMYVFLGTSRQLAVGPVAMDSLLVAAGLGALSLATTQDYIAMAIVLGFMVGATQFLLGLFRMGFLVNFMSKPVISGFTSGAAIIIMFSQLKHLLGANIEGSSKFVTLIKNVFAKVAETNMYDFAIGMVGILIIVVVKKINKKIPSILFVVVLGILAVYFFKLEQYGVKIVGAIPDGLPSFGVPNINIKNILDIWPIAVTLALVGYLEAISIGKALEEKSGKETINPNQELIAIGSANMVGSFFKSFPVTASFSRSAINYEAGAKTNLASLFSVIMVVVVLLFLTPLFFYLPKAVLASIIMVSVFGLIDIAYPKELWKHRKDEFLVLLATFICTVFIGIKEGILVGVLFSLLLMVYRTSKPHFAVLGNVKGTDYYKNVSRFGTEVITRDDLLIVRFDAQLYFGNASYFKTELYKHIHKKGAALKGVILNAEAINYIDSSAAQMLEKVIREIHEKNIQFYVAGAIGPARDIIFTSGIITELHREFLFVKTSEAVTYFDEPKEISMLRAKVAHQKNFN</sequence>
<dbReference type="Pfam" id="PF01740">
    <property type="entry name" value="STAS"/>
    <property type="match status" value="1"/>
</dbReference>
<protein>
    <submittedName>
        <fullName evidence="7">Sulfate transporter</fullName>
    </submittedName>
</protein>
<dbReference type="Proteomes" id="UP000007487">
    <property type="component" value="Chromosome"/>
</dbReference>
<keyword evidence="4 5" id="KW-0472">Membrane</keyword>
<dbReference type="RefSeq" id="WP_013621772.1">
    <property type="nucleotide sequence ID" value="NC_015167.1"/>
</dbReference>
<dbReference type="InterPro" id="IPR001902">
    <property type="entry name" value="SLC26A/SulP_fam"/>
</dbReference>
<dbReference type="GO" id="GO:0008271">
    <property type="term" value="F:secondary active sulfate transmembrane transporter activity"/>
    <property type="evidence" value="ECO:0007669"/>
    <property type="project" value="InterPro"/>
</dbReference>
<keyword evidence="8" id="KW-1185">Reference proteome</keyword>
<dbReference type="OrthoDB" id="9771198at2"/>
<proteinExistence type="predicted"/>
<dbReference type="eggNOG" id="COG0659">
    <property type="taxonomic scope" value="Bacteria"/>
</dbReference>
<dbReference type="Gene3D" id="3.30.750.24">
    <property type="entry name" value="STAS domain"/>
    <property type="match status" value="1"/>
</dbReference>
<feature type="transmembrane region" description="Helical" evidence="5">
    <location>
        <begin position="98"/>
        <end position="119"/>
    </location>
</feature>
<feature type="transmembrane region" description="Helical" evidence="5">
    <location>
        <begin position="353"/>
        <end position="370"/>
    </location>
</feature>
<dbReference type="InterPro" id="IPR011547">
    <property type="entry name" value="SLC26A/SulP_dom"/>
</dbReference>
<gene>
    <name evidence="7" type="ordered locus">Celly_2207</name>
</gene>
<evidence type="ECO:0000313" key="7">
    <source>
        <dbReference type="EMBL" id="ADY30028.1"/>
    </source>
</evidence>
<feature type="transmembrane region" description="Helical" evidence="5">
    <location>
        <begin position="72"/>
        <end position="92"/>
    </location>
</feature>
<evidence type="ECO:0000256" key="5">
    <source>
        <dbReference type="SAM" id="Phobius"/>
    </source>
</evidence>
<dbReference type="PROSITE" id="PS50801">
    <property type="entry name" value="STAS"/>
    <property type="match status" value="1"/>
</dbReference>
<accession>F0RFQ3</accession>
<dbReference type="GO" id="GO:0016020">
    <property type="term" value="C:membrane"/>
    <property type="evidence" value="ECO:0007669"/>
    <property type="project" value="UniProtKB-SubCell"/>
</dbReference>
<evidence type="ECO:0000259" key="6">
    <source>
        <dbReference type="PROSITE" id="PS50801"/>
    </source>
</evidence>
<reference evidence="7 8" key="1">
    <citation type="journal article" date="2011" name="Stand. Genomic Sci.">
        <title>Complete genome sequence of Cellulophaga lytica type strain (LIM- 21).</title>
        <authorList>
            <person name="Pati A."/>
            <person name="Abt B."/>
            <person name="Teshima H."/>
            <person name="Nolan M."/>
            <person name="Lapidus A."/>
            <person name="Lucas S."/>
            <person name="Hammon N."/>
            <person name="Deshpande S."/>
            <person name="Cheng J.F."/>
            <person name="Tapia R."/>
            <person name="Han C."/>
            <person name="Goodwin L."/>
            <person name="Pitluck S."/>
            <person name="Liolios K."/>
            <person name="Pagani I."/>
            <person name="Mavromatis K."/>
            <person name="Ovchinikova G."/>
            <person name="Chen A."/>
            <person name="Palaniappan K."/>
            <person name="Land M."/>
            <person name="Hauser L."/>
            <person name="Jeffries C.D."/>
            <person name="Detter J.C."/>
            <person name="Brambilla E.M."/>
            <person name="Kannan K.P."/>
            <person name="Rohde M."/>
            <person name="Spring S."/>
            <person name="Goker M."/>
            <person name="Woyke T."/>
            <person name="Bristow J."/>
            <person name="Eisen J.A."/>
            <person name="Markowitz V."/>
            <person name="Hugenholtz P."/>
            <person name="Kyrpides N.C."/>
            <person name="Klenk H.P."/>
            <person name="Ivanova N."/>
        </authorList>
    </citation>
    <scope>NUCLEOTIDE SEQUENCE [LARGE SCALE GENOMIC DNA]</scope>
    <source>
        <strain evidence="8">ATCC 23178 / DSM 7489 / JCM 8516 / NBRC 14961 / NCIMB 1423 / VKM B-1433 / Cy l20</strain>
    </source>
</reference>
<dbReference type="PANTHER" id="PTHR11814">
    <property type="entry name" value="SULFATE TRANSPORTER"/>
    <property type="match status" value="1"/>
</dbReference>
<evidence type="ECO:0000256" key="3">
    <source>
        <dbReference type="ARBA" id="ARBA00022989"/>
    </source>
</evidence>
<evidence type="ECO:0000313" key="8">
    <source>
        <dbReference type="Proteomes" id="UP000007487"/>
    </source>
</evidence>
<feature type="transmembrane region" description="Helical" evidence="5">
    <location>
        <begin position="23"/>
        <end position="43"/>
    </location>
</feature>
<feature type="domain" description="STAS" evidence="6">
    <location>
        <begin position="439"/>
        <end position="554"/>
    </location>
</feature>
<feature type="transmembrane region" description="Helical" evidence="5">
    <location>
        <begin position="382"/>
        <end position="414"/>
    </location>
</feature>
<dbReference type="CDD" id="cd07042">
    <property type="entry name" value="STAS_SulP_like_sulfate_transporter"/>
    <property type="match status" value="1"/>
</dbReference>
<dbReference type="PROSITE" id="PS01130">
    <property type="entry name" value="SLC26A"/>
    <property type="match status" value="1"/>
</dbReference>
<dbReference type="STRING" id="867900.Celly_2207"/>
<feature type="transmembrane region" description="Helical" evidence="5">
    <location>
        <begin position="131"/>
        <end position="149"/>
    </location>
</feature>
<name>F0RFQ3_CELLC</name>
<dbReference type="InterPro" id="IPR018045">
    <property type="entry name" value="S04_transporter_CS"/>
</dbReference>
<dbReference type="EMBL" id="CP002534">
    <property type="protein sequence ID" value="ADY30028.1"/>
    <property type="molecule type" value="Genomic_DNA"/>
</dbReference>
<comment type="subcellular location">
    <subcellularLocation>
        <location evidence="1">Membrane</location>
        <topology evidence="1">Multi-pass membrane protein</topology>
    </subcellularLocation>
</comment>
<evidence type="ECO:0000256" key="4">
    <source>
        <dbReference type="ARBA" id="ARBA00023136"/>
    </source>
</evidence>
<feature type="transmembrane region" description="Helical" evidence="5">
    <location>
        <begin position="252"/>
        <end position="270"/>
    </location>
</feature>
<evidence type="ECO:0000256" key="2">
    <source>
        <dbReference type="ARBA" id="ARBA00022692"/>
    </source>
</evidence>
<dbReference type="HOGENOM" id="CLU_003182_13_2_10"/>
<organism evidence="7 8">
    <name type="scientific">Cellulophaga lytica (strain ATCC 23178 / DSM 7489 / JCM 8516 / NBRC 14961 / NCIMB 1423 / VKM B-1433 / Cy l20)</name>
    <dbReference type="NCBI Taxonomy" id="867900"/>
    <lineage>
        <taxon>Bacteria</taxon>
        <taxon>Pseudomonadati</taxon>
        <taxon>Bacteroidota</taxon>
        <taxon>Flavobacteriia</taxon>
        <taxon>Flavobacteriales</taxon>
        <taxon>Flavobacteriaceae</taxon>
        <taxon>Cellulophaga</taxon>
    </lineage>
</organism>
<dbReference type="Pfam" id="PF00916">
    <property type="entry name" value="Sulfate_transp"/>
    <property type="match status" value="1"/>
</dbReference>
<dbReference type="AlphaFoldDB" id="F0RFQ3"/>
<feature type="transmembrane region" description="Helical" evidence="5">
    <location>
        <begin position="202"/>
        <end position="219"/>
    </location>
</feature>
<feature type="transmembrane region" description="Helical" evidence="5">
    <location>
        <begin position="49"/>
        <end position="65"/>
    </location>
</feature>
<keyword evidence="3 5" id="KW-1133">Transmembrane helix</keyword>
<feature type="transmembrane region" description="Helical" evidence="5">
    <location>
        <begin position="326"/>
        <end position="347"/>
    </location>
</feature>
<dbReference type="InterPro" id="IPR002645">
    <property type="entry name" value="STAS_dom"/>
</dbReference>
<feature type="transmembrane region" description="Helical" evidence="5">
    <location>
        <begin position="179"/>
        <end position="195"/>
    </location>
</feature>
<dbReference type="InterPro" id="IPR036513">
    <property type="entry name" value="STAS_dom_sf"/>
</dbReference>
<dbReference type="KEGG" id="cly:Celly_2207"/>
<keyword evidence="2 5" id="KW-0812">Transmembrane</keyword>